<dbReference type="CDD" id="cd16380">
    <property type="entry name" value="YitT_C"/>
    <property type="match status" value="1"/>
</dbReference>
<dbReference type="KEGG" id="mdv:C5Q96_03575"/>
<feature type="transmembrane region" description="Helical" evidence="6">
    <location>
        <begin position="73"/>
        <end position="96"/>
    </location>
</feature>
<dbReference type="Gene3D" id="3.30.70.120">
    <property type="match status" value="1"/>
</dbReference>
<evidence type="ECO:0000256" key="2">
    <source>
        <dbReference type="ARBA" id="ARBA00022475"/>
    </source>
</evidence>
<dbReference type="OrthoDB" id="3180973at2"/>
<evidence type="ECO:0000256" key="3">
    <source>
        <dbReference type="ARBA" id="ARBA00022692"/>
    </source>
</evidence>
<dbReference type="EMBL" id="CP027228">
    <property type="protein sequence ID" value="AVM47966.1"/>
    <property type="molecule type" value="Genomic_DNA"/>
</dbReference>
<keyword evidence="5 6" id="KW-0472">Membrane</keyword>
<keyword evidence="4 6" id="KW-1133">Transmembrane helix</keyword>
<organism evidence="8 9">
    <name type="scientific">Mogibacterium diversum</name>
    <dbReference type="NCBI Taxonomy" id="114527"/>
    <lineage>
        <taxon>Bacteria</taxon>
        <taxon>Bacillati</taxon>
        <taxon>Bacillota</taxon>
        <taxon>Clostridia</taxon>
        <taxon>Peptostreptococcales</taxon>
        <taxon>Anaerovoracaceae</taxon>
        <taxon>Mogibacterium</taxon>
    </lineage>
</organism>
<comment type="subcellular location">
    <subcellularLocation>
        <location evidence="1">Cell membrane</location>
        <topology evidence="1">Multi-pass membrane protein</topology>
    </subcellularLocation>
</comment>
<dbReference type="Proteomes" id="UP000237883">
    <property type="component" value="Chromosome"/>
</dbReference>
<feature type="transmembrane region" description="Helical" evidence="6">
    <location>
        <begin position="21"/>
        <end position="43"/>
    </location>
</feature>
<reference evidence="9" key="1">
    <citation type="submission" date="2018-02" db="EMBL/GenBank/DDBJ databases">
        <authorList>
            <person name="Holder M.E."/>
            <person name="Ajami N.J."/>
            <person name="Petrosino J.F."/>
        </authorList>
    </citation>
    <scope>NUCLEOTIDE SEQUENCE [LARGE SCALE GENOMIC DNA]</scope>
    <source>
        <strain evidence="9">CCUG 47132</strain>
    </source>
</reference>
<dbReference type="GO" id="GO:0005886">
    <property type="term" value="C:plasma membrane"/>
    <property type="evidence" value="ECO:0007669"/>
    <property type="project" value="UniProtKB-SubCell"/>
</dbReference>
<dbReference type="RefSeq" id="WP_106057044.1">
    <property type="nucleotide sequence ID" value="NZ_CP027228.1"/>
</dbReference>
<feature type="domain" description="DUF2179" evidence="7">
    <location>
        <begin position="244"/>
        <end position="298"/>
    </location>
</feature>
<name>A0A2S0L3U2_9FIRM</name>
<dbReference type="GeneID" id="78391336"/>
<dbReference type="PIRSF" id="PIRSF006483">
    <property type="entry name" value="Membrane_protein_YitT"/>
    <property type="match status" value="1"/>
</dbReference>
<evidence type="ECO:0000256" key="1">
    <source>
        <dbReference type="ARBA" id="ARBA00004651"/>
    </source>
</evidence>
<evidence type="ECO:0000256" key="6">
    <source>
        <dbReference type="SAM" id="Phobius"/>
    </source>
</evidence>
<evidence type="ECO:0000256" key="5">
    <source>
        <dbReference type="ARBA" id="ARBA00023136"/>
    </source>
</evidence>
<gene>
    <name evidence="8" type="ORF">C5Q96_03575</name>
</gene>
<dbReference type="PANTHER" id="PTHR33545">
    <property type="entry name" value="UPF0750 MEMBRANE PROTEIN YITT-RELATED"/>
    <property type="match status" value="1"/>
</dbReference>
<dbReference type="InterPro" id="IPR051461">
    <property type="entry name" value="UPF0750_membrane"/>
</dbReference>
<dbReference type="AlphaFoldDB" id="A0A2S0L3U2"/>
<evidence type="ECO:0000256" key="4">
    <source>
        <dbReference type="ARBA" id="ARBA00022989"/>
    </source>
</evidence>
<keyword evidence="2" id="KW-1003">Cell membrane</keyword>
<protein>
    <submittedName>
        <fullName evidence="8">YitT family protein</fullName>
    </submittedName>
</protein>
<dbReference type="InterPro" id="IPR003740">
    <property type="entry name" value="YitT"/>
</dbReference>
<dbReference type="Pfam" id="PF02588">
    <property type="entry name" value="YitT_membrane"/>
    <property type="match status" value="1"/>
</dbReference>
<sequence>MLHHKFFEMNWFNKFEDKWNGLSSTILIILGNLIYAFSINLLITPMHLYNGGFLGISQIVRHLIVANTGVRTIYGLDFTGIIYFLINIPLFLYAYSSAGFKFATKTLISIGISSVCLTLVPVPKIPYIDDYLTACVVAGVIGGIGTGMILRGGSSTGGPDIIAVCMAKKNPNVSVGMLNNVVNFAVYGCCLLLFNVKIAVYSFIYSAIKAMFIDRMHTQNIKTEVLIITKKEGIEKILTEELNRGVTSWKGTGAYTGDEVNIILTLVSKYEIEHLKGIVHDIDPHAFLMMSEGENIVGNFKRHIGVGE</sequence>
<keyword evidence="9" id="KW-1185">Reference proteome</keyword>
<feature type="transmembrane region" description="Helical" evidence="6">
    <location>
        <begin position="184"/>
        <end position="208"/>
    </location>
</feature>
<dbReference type="InterPro" id="IPR019264">
    <property type="entry name" value="DUF2179"/>
</dbReference>
<feature type="transmembrane region" description="Helical" evidence="6">
    <location>
        <begin position="131"/>
        <end position="150"/>
    </location>
</feature>
<dbReference type="Pfam" id="PF10035">
    <property type="entry name" value="DUF2179"/>
    <property type="match status" value="1"/>
</dbReference>
<evidence type="ECO:0000313" key="9">
    <source>
        <dbReference type="Proteomes" id="UP000237883"/>
    </source>
</evidence>
<evidence type="ECO:0000259" key="7">
    <source>
        <dbReference type="Pfam" id="PF10035"/>
    </source>
</evidence>
<keyword evidence="3 6" id="KW-0812">Transmembrane</keyword>
<dbReference type="InterPro" id="IPR015867">
    <property type="entry name" value="N-reg_PII/ATP_PRibTrfase_C"/>
</dbReference>
<dbReference type="PANTHER" id="PTHR33545:SF5">
    <property type="entry name" value="UPF0750 MEMBRANE PROTEIN YITT"/>
    <property type="match status" value="1"/>
</dbReference>
<proteinExistence type="predicted"/>
<accession>A0A2S0L3U2</accession>
<evidence type="ECO:0000313" key="8">
    <source>
        <dbReference type="EMBL" id="AVM47966.1"/>
    </source>
</evidence>